<evidence type="ECO:0000256" key="2">
    <source>
        <dbReference type="ARBA" id="ARBA00023125"/>
    </source>
</evidence>
<dbReference type="Gene3D" id="1.10.10.10">
    <property type="entry name" value="Winged helix-like DNA-binding domain superfamily/Winged helix DNA-binding domain"/>
    <property type="match status" value="1"/>
</dbReference>
<feature type="compositionally biased region" description="Pro residues" evidence="4">
    <location>
        <begin position="307"/>
        <end position="324"/>
    </location>
</feature>
<evidence type="ECO:0000313" key="6">
    <source>
        <dbReference type="EMBL" id="CAD8327007.1"/>
    </source>
</evidence>
<sequence>MPKYFKQTKFASFQRQLNLYGFSRLTAGLDRGGYYHELFLRGKSFLAHRIYRMRVKGTRVRMASSPDSEPDFYGMPPLCAGVGPCSVRGCCGVRHQGPHHPLPQHLSMSPGAPAPPPTMPAPVSSSTGSMFRPPGAQPYQVATPPQSCQPCQPPPPPLQQQQQQSLQQQQQPLQQQQPFQPSPSPMTSAQYGSPLPPPSMQQQPQMQQPPPMQQPLQPQPQQLQSAPPTAVAASPSPATAPQVPQEPIAAAMVTPVNARPSLSTAQAAPYVAPAAPQQTVEVAKRRDEAPPPQPQPQRQPQLLPRPVFCPAPTPAAAPATPAPAPVSHHHHHRPPQQMGAIVEDDGDSDIDEVLFEGKVFHYLKPFPHHSPSSSPSRRTQQRPVLQLAMAAGVNDDDHDVPALPESVASYDAADEEEERRRRLWMTMQQQQAQAQQQQQGPAIVPGSPPAAIAAAQPQQQQQCAAPPMPASAPVVALCPLPPPPPLDNSSMFQTASRLAEIVYRRERPSEEPRRAAEPETEAANSVEPPRPDCTPSSAEADSGDLKMPAAPIAPVVKDDAACTTKADVVPSTAAAPAVSDDEQQQRQQGQTQEGGPQGITPSSSAASLSRVEEEEEQQQQQQRHEEEERDEDIDCEQEGDGDLDRSYVRDDDIDDYDSENCARTLPLPMMMNEDKINAEMDSFFATLDEENSPLDFDEEMNSYLADDTNFGYMIEKVLE</sequence>
<dbReference type="InterPro" id="IPR000232">
    <property type="entry name" value="HSF_DNA-bd"/>
</dbReference>
<feature type="region of interest" description="Disordered" evidence="4">
    <location>
        <begin position="101"/>
        <end position="246"/>
    </location>
</feature>
<proteinExistence type="predicted"/>
<feature type="compositionally biased region" description="Low complexity" evidence="4">
    <location>
        <begin position="428"/>
        <end position="471"/>
    </location>
</feature>
<feature type="compositionally biased region" description="Low complexity" evidence="4">
    <location>
        <begin position="567"/>
        <end position="578"/>
    </location>
</feature>
<feature type="region of interest" description="Disordered" evidence="4">
    <location>
        <begin position="266"/>
        <end position="335"/>
    </location>
</feature>
<feature type="compositionally biased region" description="Low complexity" evidence="4">
    <location>
        <begin position="159"/>
        <end position="179"/>
    </location>
</feature>
<dbReference type="PANTHER" id="PTHR10015:SF206">
    <property type="entry name" value="HSF-TYPE DNA-BINDING DOMAIN-CONTAINING PROTEIN"/>
    <property type="match status" value="1"/>
</dbReference>
<feature type="region of interest" description="Disordered" evidence="4">
    <location>
        <begin position="567"/>
        <end position="655"/>
    </location>
</feature>
<evidence type="ECO:0000256" key="1">
    <source>
        <dbReference type="ARBA" id="ARBA00004123"/>
    </source>
</evidence>
<evidence type="ECO:0000256" key="4">
    <source>
        <dbReference type="SAM" id="MobiDB-lite"/>
    </source>
</evidence>
<feature type="region of interest" description="Disordered" evidence="4">
    <location>
        <begin position="502"/>
        <end position="551"/>
    </location>
</feature>
<dbReference type="InterPro" id="IPR036388">
    <property type="entry name" value="WH-like_DNA-bd_sf"/>
</dbReference>
<feature type="compositionally biased region" description="Low complexity" evidence="4">
    <location>
        <begin position="585"/>
        <end position="594"/>
    </location>
</feature>
<feature type="domain" description="HSF-type DNA-binding" evidence="5">
    <location>
        <begin position="1"/>
        <end position="52"/>
    </location>
</feature>
<comment type="subcellular location">
    <subcellularLocation>
        <location evidence="1">Nucleus</location>
    </subcellularLocation>
</comment>
<gene>
    <name evidence="6" type="ORF">TDUB1175_LOCUS25434</name>
</gene>
<keyword evidence="3" id="KW-0539">Nucleus</keyword>
<dbReference type="GO" id="GO:0043565">
    <property type="term" value="F:sequence-specific DNA binding"/>
    <property type="evidence" value="ECO:0007669"/>
    <property type="project" value="InterPro"/>
</dbReference>
<dbReference type="Pfam" id="PF00447">
    <property type="entry name" value="HSF_DNA-bind"/>
    <property type="match status" value="1"/>
</dbReference>
<accession>A0A7R9WK30</accession>
<reference evidence="6" key="1">
    <citation type="submission" date="2021-01" db="EMBL/GenBank/DDBJ databases">
        <authorList>
            <person name="Corre E."/>
            <person name="Pelletier E."/>
            <person name="Niang G."/>
            <person name="Scheremetjew M."/>
            <person name="Finn R."/>
            <person name="Kale V."/>
            <person name="Holt S."/>
            <person name="Cochrane G."/>
            <person name="Meng A."/>
            <person name="Brown T."/>
            <person name="Cohen L."/>
        </authorList>
    </citation>
    <scope>NUCLEOTIDE SEQUENCE</scope>
    <source>
        <strain evidence="6">CCMP147</strain>
    </source>
</reference>
<dbReference type="SUPFAM" id="SSF46785">
    <property type="entry name" value="Winged helix' DNA-binding domain"/>
    <property type="match status" value="1"/>
</dbReference>
<evidence type="ECO:0000256" key="3">
    <source>
        <dbReference type="ARBA" id="ARBA00023242"/>
    </source>
</evidence>
<dbReference type="GO" id="GO:0005634">
    <property type="term" value="C:nucleus"/>
    <property type="evidence" value="ECO:0007669"/>
    <property type="project" value="UniProtKB-SubCell"/>
</dbReference>
<organism evidence="6">
    <name type="scientific">Pseudictyota dubia</name>
    <dbReference type="NCBI Taxonomy" id="2749911"/>
    <lineage>
        <taxon>Eukaryota</taxon>
        <taxon>Sar</taxon>
        <taxon>Stramenopiles</taxon>
        <taxon>Ochrophyta</taxon>
        <taxon>Bacillariophyta</taxon>
        <taxon>Mediophyceae</taxon>
        <taxon>Biddulphiophycidae</taxon>
        <taxon>Eupodiscales</taxon>
        <taxon>Odontellaceae</taxon>
        <taxon>Pseudictyota</taxon>
    </lineage>
</organism>
<protein>
    <recommendedName>
        <fullName evidence="5">HSF-type DNA-binding domain-containing protein</fullName>
    </recommendedName>
</protein>
<feature type="region of interest" description="Disordered" evidence="4">
    <location>
        <begin position="424"/>
        <end position="471"/>
    </location>
</feature>
<feature type="compositionally biased region" description="Low complexity" evidence="4">
    <location>
        <begin position="214"/>
        <end position="245"/>
    </location>
</feature>
<feature type="compositionally biased region" description="Basic and acidic residues" evidence="4">
    <location>
        <begin position="502"/>
        <end position="517"/>
    </location>
</feature>
<dbReference type="EMBL" id="HBED01050335">
    <property type="protein sequence ID" value="CAD8327007.1"/>
    <property type="molecule type" value="Transcribed_RNA"/>
</dbReference>
<dbReference type="InterPro" id="IPR036390">
    <property type="entry name" value="WH_DNA-bd_sf"/>
</dbReference>
<name>A0A7R9WK30_9STRA</name>
<keyword evidence="2" id="KW-0238">DNA-binding</keyword>
<dbReference type="AlphaFoldDB" id="A0A7R9WK30"/>
<feature type="compositionally biased region" description="Acidic residues" evidence="4">
    <location>
        <begin position="627"/>
        <end position="641"/>
    </location>
</feature>
<dbReference type="GO" id="GO:0003700">
    <property type="term" value="F:DNA-binding transcription factor activity"/>
    <property type="evidence" value="ECO:0007669"/>
    <property type="project" value="InterPro"/>
</dbReference>
<feature type="compositionally biased region" description="Low complexity" evidence="4">
    <location>
        <begin position="266"/>
        <end position="278"/>
    </location>
</feature>
<evidence type="ECO:0000259" key="5">
    <source>
        <dbReference type="Pfam" id="PF00447"/>
    </source>
</evidence>
<dbReference type="PANTHER" id="PTHR10015">
    <property type="entry name" value="HEAT SHOCK TRANSCRIPTION FACTOR"/>
    <property type="match status" value="1"/>
</dbReference>